<feature type="region of interest" description="Disordered" evidence="12">
    <location>
        <begin position="135"/>
        <end position="164"/>
    </location>
</feature>
<evidence type="ECO:0000313" key="15">
    <source>
        <dbReference type="Proteomes" id="UP000694398"/>
    </source>
</evidence>
<dbReference type="GO" id="GO:0005737">
    <property type="term" value="C:cytoplasm"/>
    <property type="evidence" value="ECO:0007669"/>
    <property type="project" value="UniProtKB-ARBA"/>
</dbReference>
<gene>
    <name evidence="14" type="primary">Cabyr</name>
</gene>
<evidence type="ECO:0000256" key="5">
    <source>
        <dbReference type="ARBA" id="ARBA00022723"/>
    </source>
</evidence>
<evidence type="ECO:0000256" key="4">
    <source>
        <dbReference type="ARBA" id="ARBA00022553"/>
    </source>
</evidence>
<keyword evidence="8" id="KW-0969">Cilium</keyword>
<dbReference type="RefSeq" id="XP_005372768.1">
    <property type="nucleotide sequence ID" value="XM_005372711.2"/>
</dbReference>
<evidence type="ECO:0000256" key="10">
    <source>
        <dbReference type="ARBA" id="ARBA00023273"/>
    </source>
</evidence>
<keyword evidence="10" id="KW-0966">Cell projection</keyword>
<dbReference type="SMART" id="SM00394">
    <property type="entry name" value="RIIa"/>
    <property type="match status" value="1"/>
</dbReference>
<keyword evidence="4" id="KW-0597">Phosphoprotein</keyword>
<dbReference type="InterPro" id="IPR047579">
    <property type="entry name" value="DD_CABYR_SP17"/>
</dbReference>
<evidence type="ECO:0000256" key="6">
    <source>
        <dbReference type="ARBA" id="ARBA00022837"/>
    </source>
</evidence>
<dbReference type="Ensembl" id="ENSCLAT00000023073.1">
    <property type="protein sequence ID" value="ENSCLAP00000022861.1"/>
    <property type="gene ID" value="ENSCLAG00000015684.1"/>
</dbReference>
<dbReference type="GO" id="GO:0005856">
    <property type="term" value="C:cytoskeleton"/>
    <property type="evidence" value="ECO:0007669"/>
    <property type="project" value="UniProtKB-SubCell"/>
</dbReference>
<feature type="compositionally biased region" description="Polar residues" evidence="12">
    <location>
        <begin position="313"/>
        <end position="324"/>
    </location>
</feature>
<dbReference type="GeneTree" id="ENSGT00390000000444"/>
<evidence type="ECO:0000256" key="8">
    <source>
        <dbReference type="ARBA" id="ARBA00023069"/>
    </source>
</evidence>
<dbReference type="SUPFAM" id="SSF47391">
    <property type="entry name" value="Dimerization-anchoring domain of cAMP-dependent PK regulatory subunit"/>
    <property type="match status" value="1"/>
</dbReference>
<dbReference type="GO" id="GO:0035686">
    <property type="term" value="C:sperm fibrous sheath"/>
    <property type="evidence" value="ECO:0007669"/>
    <property type="project" value="UniProtKB-ARBA"/>
</dbReference>
<accession>A0A8C2W247</accession>
<dbReference type="FunFam" id="1.20.890.10:FF:000005">
    <property type="entry name" value="calcium-binding tyrosine phosphorylation-regulated protein isoform X1"/>
    <property type="match status" value="1"/>
</dbReference>
<evidence type="ECO:0000256" key="9">
    <source>
        <dbReference type="ARBA" id="ARBA00023212"/>
    </source>
</evidence>
<evidence type="ECO:0000256" key="7">
    <source>
        <dbReference type="ARBA" id="ARBA00022846"/>
    </source>
</evidence>
<dbReference type="PANTHER" id="PTHR15494">
    <property type="entry name" value="CALCIUM-BINDING TYROSINE PHOSPHORYLATION-REGULATED PROTEIN"/>
    <property type="match status" value="1"/>
</dbReference>
<dbReference type="CDD" id="cd12100">
    <property type="entry name" value="DD_CABYR_SP17"/>
    <property type="match status" value="1"/>
</dbReference>
<feature type="compositionally biased region" description="Pro residues" evidence="12">
    <location>
        <begin position="152"/>
        <end position="161"/>
    </location>
</feature>
<dbReference type="Gene3D" id="1.20.890.10">
    <property type="entry name" value="cAMP-dependent protein kinase regulatory subunit, dimerization-anchoring domain"/>
    <property type="match status" value="1"/>
</dbReference>
<dbReference type="GO" id="GO:0005509">
    <property type="term" value="F:calcium ion binding"/>
    <property type="evidence" value="ECO:0007669"/>
    <property type="project" value="InterPro"/>
</dbReference>
<dbReference type="GO" id="GO:0048240">
    <property type="term" value="P:sperm capacitation"/>
    <property type="evidence" value="ECO:0007669"/>
    <property type="project" value="InterPro"/>
</dbReference>
<keyword evidence="6" id="KW-0106">Calcium</keyword>
<evidence type="ECO:0000256" key="1">
    <source>
        <dbReference type="ARBA" id="ARBA00004230"/>
    </source>
</evidence>
<evidence type="ECO:0000256" key="2">
    <source>
        <dbReference type="ARBA" id="ARBA00004245"/>
    </source>
</evidence>
<feature type="region of interest" description="Disordered" evidence="12">
    <location>
        <begin position="306"/>
        <end position="336"/>
    </location>
</feature>
<comment type="subcellular location">
    <subcellularLocation>
        <location evidence="1">Cell projection</location>
        <location evidence="1">Cilium</location>
        <location evidence="1">Flagellum</location>
    </subcellularLocation>
    <subcellularLocation>
        <location evidence="2">Cytoplasm</location>
        <location evidence="2">Cytoskeleton</location>
    </subcellularLocation>
</comment>
<dbReference type="PANTHER" id="PTHR15494:SF0">
    <property type="entry name" value="CALCIUM-BINDING TYROSINE PHOSPHORYLATION-REGULATED PROTEIN"/>
    <property type="match status" value="1"/>
</dbReference>
<keyword evidence="15" id="KW-1185">Reference proteome</keyword>
<dbReference type="OrthoDB" id="252964at2759"/>
<keyword evidence="7" id="KW-0282">Flagellum</keyword>
<dbReference type="InterPro" id="IPR003117">
    <property type="entry name" value="cAMP_dep_PK_reg_su_I/II_a/b"/>
</dbReference>
<feature type="domain" description="RIIa" evidence="13">
    <location>
        <begin position="12"/>
        <end position="49"/>
    </location>
</feature>
<proteinExistence type="predicted"/>
<protein>
    <recommendedName>
        <fullName evidence="11">Calcium-binding tyrosine phosphorylation-regulated protein</fullName>
    </recommendedName>
</protein>
<dbReference type="GeneID" id="102008364"/>
<organism evidence="14 15">
    <name type="scientific">Chinchilla lanigera</name>
    <name type="common">Long-tailed chinchilla</name>
    <name type="synonym">Chinchilla villidera</name>
    <dbReference type="NCBI Taxonomy" id="34839"/>
    <lineage>
        <taxon>Eukaryota</taxon>
        <taxon>Metazoa</taxon>
        <taxon>Chordata</taxon>
        <taxon>Craniata</taxon>
        <taxon>Vertebrata</taxon>
        <taxon>Euteleostomi</taxon>
        <taxon>Mammalia</taxon>
        <taxon>Eutheria</taxon>
        <taxon>Euarchontoglires</taxon>
        <taxon>Glires</taxon>
        <taxon>Rodentia</taxon>
        <taxon>Hystricomorpha</taxon>
        <taxon>Chinchillidae</taxon>
        <taxon>Chinchilla</taxon>
    </lineage>
</organism>
<keyword evidence="3" id="KW-0963">Cytoplasm</keyword>
<keyword evidence="9" id="KW-0206">Cytoskeleton</keyword>
<dbReference type="Pfam" id="PF02197">
    <property type="entry name" value="RIIa"/>
    <property type="match status" value="1"/>
</dbReference>
<dbReference type="AlphaFoldDB" id="A0A8C2W247"/>
<name>A0A8C2W247_CHILA</name>
<evidence type="ECO:0000256" key="11">
    <source>
        <dbReference type="ARBA" id="ARBA00071650"/>
    </source>
</evidence>
<evidence type="ECO:0000313" key="14">
    <source>
        <dbReference type="Ensembl" id="ENSCLAP00000022861.1"/>
    </source>
</evidence>
<dbReference type="CTD" id="26256"/>
<evidence type="ECO:0000259" key="13">
    <source>
        <dbReference type="SMART" id="SM00394"/>
    </source>
</evidence>
<dbReference type="Proteomes" id="UP000694398">
    <property type="component" value="Unassembled WGS sequence"/>
</dbReference>
<keyword evidence="5" id="KW-0479">Metal-binding</keyword>
<evidence type="ECO:0000256" key="12">
    <source>
        <dbReference type="SAM" id="MobiDB-lite"/>
    </source>
</evidence>
<evidence type="ECO:0000256" key="3">
    <source>
        <dbReference type="ARBA" id="ARBA00022490"/>
    </source>
</evidence>
<reference evidence="14" key="2">
    <citation type="submission" date="2025-09" db="UniProtKB">
        <authorList>
            <consortium name="Ensembl"/>
        </authorList>
    </citation>
    <scope>IDENTIFICATION</scope>
</reference>
<reference evidence="14" key="1">
    <citation type="submission" date="2025-08" db="UniProtKB">
        <authorList>
            <consortium name="Ensembl"/>
        </authorList>
    </citation>
    <scope>IDENTIFICATION</scope>
</reference>
<dbReference type="InterPro" id="IPR038848">
    <property type="entry name" value="CABYR"/>
</dbReference>
<sequence length="382" mass="41427">MISSKSRLVVPYGLKTLLEGVSRAILKTNPSNITEFAAVYFKELILFREGNMSLDIKDLVKQFHQIKVEKWSEGMMLEKKLERLKESEGTPVVFQEPTRMEKCTDTEEDSISGPQFTNKTTQFPLVSAECLQPETGEAVHRPSSKPATPKATTPPPSPSPAPATAEFAYIPADPAQFATQMLAIATSEAGQPPPYSNNMWTLYCLTDMNQQSRPSPPPAPGPLPQATLYLSNSKDPQFLQQNSPKVTSAYVMMDDSKKTSPPPFILVGANVPEAQDWKPLPGHTVVSQADGLKRYATVQVPIAVAADQKSQKHTQSPQNASPPTSGHDGPRPQSPVFLSVAFPVEDVAKKGSGSGDKHTPFGSYGIAGEITVTSAHVRKTES</sequence>